<comment type="caution">
    <text evidence="2">The sequence shown here is derived from an EMBL/GenBank/DDBJ whole genome shotgun (WGS) entry which is preliminary data.</text>
</comment>
<feature type="region of interest" description="Disordered" evidence="1">
    <location>
        <begin position="1"/>
        <end position="21"/>
    </location>
</feature>
<gene>
    <name evidence="2" type="ORF">Tco_1056047</name>
</gene>
<reference evidence="2" key="1">
    <citation type="journal article" date="2022" name="Int. J. Mol. Sci.">
        <title>Draft Genome of Tanacetum Coccineum: Genomic Comparison of Closely Related Tanacetum-Family Plants.</title>
        <authorList>
            <person name="Yamashiro T."/>
            <person name="Shiraishi A."/>
            <person name="Nakayama K."/>
            <person name="Satake H."/>
        </authorList>
    </citation>
    <scope>NUCLEOTIDE SEQUENCE</scope>
</reference>
<organism evidence="2 3">
    <name type="scientific">Tanacetum coccineum</name>
    <dbReference type="NCBI Taxonomy" id="301880"/>
    <lineage>
        <taxon>Eukaryota</taxon>
        <taxon>Viridiplantae</taxon>
        <taxon>Streptophyta</taxon>
        <taxon>Embryophyta</taxon>
        <taxon>Tracheophyta</taxon>
        <taxon>Spermatophyta</taxon>
        <taxon>Magnoliopsida</taxon>
        <taxon>eudicotyledons</taxon>
        <taxon>Gunneridae</taxon>
        <taxon>Pentapetalae</taxon>
        <taxon>asterids</taxon>
        <taxon>campanulids</taxon>
        <taxon>Asterales</taxon>
        <taxon>Asteraceae</taxon>
        <taxon>Asteroideae</taxon>
        <taxon>Anthemideae</taxon>
        <taxon>Anthemidinae</taxon>
        <taxon>Tanacetum</taxon>
    </lineage>
</organism>
<keyword evidence="3" id="KW-1185">Reference proteome</keyword>
<protein>
    <submittedName>
        <fullName evidence="2">Uncharacterized protein</fullName>
    </submittedName>
</protein>
<sequence length="163" mass="18733">MEAWVTEEGDSNDVRSTDDEIDEEDEVFHSDYTEIDDENIRNVIEQTISSWFMGRAIHSRVNVDVVGSFYNGKLVSPGYTSCLLSMRNLVNKFYSRWSNKYTLDKRASILDLSIELQDLQRFLVINCFASFHGRGQVVGIQLAAYALRPSPKRYVTTVLNFQC</sequence>
<evidence type="ECO:0000313" key="3">
    <source>
        <dbReference type="Proteomes" id="UP001151760"/>
    </source>
</evidence>
<accession>A0ABQ5H2U8</accession>
<feature type="compositionally biased region" description="Acidic residues" evidence="1">
    <location>
        <begin position="1"/>
        <end position="11"/>
    </location>
</feature>
<evidence type="ECO:0000256" key="1">
    <source>
        <dbReference type="SAM" id="MobiDB-lite"/>
    </source>
</evidence>
<proteinExistence type="predicted"/>
<evidence type="ECO:0000313" key="2">
    <source>
        <dbReference type="EMBL" id="GJT81705.1"/>
    </source>
</evidence>
<dbReference type="PANTHER" id="PTHR31267:SF2">
    <property type="entry name" value="EXPRESSED PROTEIN"/>
    <property type="match status" value="1"/>
</dbReference>
<dbReference type="PANTHER" id="PTHR31267">
    <property type="entry name" value="DENTIN SIALOPHOSPHOPROTEIN-LIKE PROTEIN"/>
    <property type="match status" value="1"/>
</dbReference>
<name>A0ABQ5H2U8_9ASTR</name>
<dbReference type="EMBL" id="BQNB010019104">
    <property type="protein sequence ID" value="GJT81705.1"/>
    <property type="molecule type" value="Genomic_DNA"/>
</dbReference>
<dbReference type="Proteomes" id="UP001151760">
    <property type="component" value="Unassembled WGS sequence"/>
</dbReference>
<reference evidence="2" key="2">
    <citation type="submission" date="2022-01" db="EMBL/GenBank/DDBJ databases">
        <authorList>
            <person name="Yamashiro T."/>
            <person name="Shiraishi A."/>
            <person name="Satake H."/>
            <person name="Nakayama K."/>
        </authorList>
    </citation>
    <scope>NUCLEOTIDE SEQUENCE</scope>
</reference>